<keyword evidence="3 5" id="KW-0520">NAD</keyword>
<dbReference type="Proteomes" id="UP000235682">
    <property type="component" value="Unassembled WGS sequence"/>
</dbReference>
<accession>A0A1G8KMJ6</accession>
<dbReference type="AlphaFoldDB" id="A0A1G8KMJ6"/>
<dbReference type="Pfam" id="PF00056">
    <property type="entry name" value="Ldh_1_N"/>
    <property type="match status" value="1"/>
</dbReference>
<feature type="domain" description="Lactate/malate dehydrogenase C-terminal" evidence="8">
    <location>
        <begin position="149"/>
        <end position="319"/>
    </location>
</feature>
<evidence type="ECO:0000313" key="9">
    <source>
        <dbReference type="EMBL" id="PMC58164.1"/>
    </source>
</evidence>
<feature type="domain" description="Lactate/malate dehydrogenase N-terminal" evidence="7">
    <location>
        <begin position="4"/>
        <end position="146"/>
    </location>
</feature>
<organism evidence="9 10">
    <name type="scientific">Dolosicoccus paucivorans</name>
    <dbReference type="NCBI Taxonomy" id="84521"/>
    <lineage>
        <taxon>Bacteria</taxon>
        <taxon>Bacillati</taxon>
        <taxon>Bacillota</taxon>
        <taxon>Bacilli</taxon>
        <taxon>Lactobacillales</taxon>
        <taxon>Aerococcaceae</taxon>
        <taxon>Dolosicoccus</taxon>
    </lineage>
</organism>
<sequence>MGHKLGIIGVGHVGELVLSTAVHQNLYSDIVLIDIKENKAKGEALDQTHATGFMTRSNTNIVHGSYKDLKDADVVIIAATHQYPKGQIPGDRQELLKDNAKIFRQIMTDLTKITTDPNLLFISNPVDTAVYIAATEFDYPVHKVLGTGTTLDSARLKQFIGAHYNVDPKSVQAYMLGEHGYSAFPGFSQITVGGMDYPSFDELYSDVDTLTRQQMMEYAVQTAYEVFHAKEGVTNAAVAQAANEVARNILLDERAIQPVCSLIPKELYNLDNDIVFGLPTVVGRKGVIKHLAMPLDDVERSQLDRSVKAIQDNIDLANELK</sequence>
<evidence type="ECO:0000256" key="6">
    <source>
        <dbReference type="RuleBase" id="RU003369"/>
    </source>
</evidence>
<dbReference type="InterPro" id="IPR001557">
    <property type="entry name" value="L-lactate/malate_DH"/>
</dbReference>
<keyword evidence="10" id="KW-1185">Reference proteome</keyword>
<evidence type="ECO:0000256" key="1">
    <source>
        <dbReference type="ARBA" id="ARBA00006054"/>
    </source>
</evidence>
<dbReference type="InterPro" id="IPR015955">
    <property type="entry name" value="Lactate_DH/Glyco_Ohase_4_C"/>
</dbReference>
<dbReference type="Pfam" id="PF02866">
    <property type="entry name" value="Ldh_1_C"/>
    <property type="match status" value="1"/>
</dbReference>
<protein>
    <submittedName>
        <fullName evidence="9">L-lactate dehydrogenase</fullName>
    </submittedName>
</protein>
<dbReference type="InterPro" id="IPR001236">
    <property type="entry name" value="Lactate/malate_DH_N"/>
</dbReference>
<dbReference type="PIRSF" id="PIRSF000102">
    <property type="entry name" value="Lac_mal_DH"/>
    <property type="match status" value="1"/>
</dbReference>
<dbReference type="SUPFAM" id="SSF51735">
    <property type="entry name" value="NAD(P)-binding Rossmann-fold domains"/>
    <property type="match status" value="1"/>
</dbReference>
<dbReference type="GO" id="GO:0006089">
    <property type="term" value="P:lactate metabolic process"/>
    <property type="evidence" value="ECO:0007669"/>
    <property type="project" value="TreeGrafter"/>
</dbReference>
<dbReference type="RefSeq" id="WP_092084797.1">
    <property type="nucleotide sequence ID" value="NZ_FNEL01000012.1"/>
</dbReference>
<dbReference type="PANTHER" id="PTHR43128">
    <property type="entry name" value="L-2-HYDROXYCARBOXYLATE DEHYDROGENASE (NAD(P)(+))"/>
    <property type="match status" value="1"/>
</dbReference>
<dbReference type="Gene3D" id="3.40.50.720">
    <property type="entry name" value="NAD(P)-binding Rossmann-like Domain"/>
    <property type="match status" value="1"/>
</dbReference>
<evidence type="ECO:0000259" key="8">
    <source>
        <dbReference type="Pfam" id="PF02866"/>
    </source>
</evidence>
<keyword evidence="2 6" id="KW-0560">Oxidoreductase</keyword>
<dbReference type="EMBL" id="PNHE01000022">
    <property type="protein sequence ID" value="PMC58164.1"/>
    <property type="molecule type" value="Genomic_DNA"/>
</dbReference>
<name>A0A1G8KMJ6_9LACT</name>
<dbReference type="OrthoDB" id="9802969at2"/>
<evidence type="ECO:0000256" key="4">
    <source>
        <dbReference type="PIRSR" id="PIRSR000102-1"/>
    </source>
</evidence>
<dbReference type="InterPro" id="IPR036291">
    <property type="entry name" value="NAD(P)-bd_dom_sf"/>
</dbReference>
<dbReference type="STRING" id="84521.SAMN04487994_101228"/>
<evidence type="ECO:0000256" key="3">
    <source>
        <dbReference type="ARBA" id="ARBA00023027"/>
    </source>
</evidence>
<evidence type="ECO:0000256" key="2">
    <source>
        <dbReference type="ARBA" id="ARBA00023002"/>
    </source>
</evidence>
<feature type="binding site" evidence="5">
    <location>
        <begin position="9"/>
        <end position="14"/>
    </location>
    <ligand>
        <name>NAD(+)</name>
        <dbReference type="ChEBI" id="CHEBI:57540"/>
    </ligand>
</feature>
<proteinExistence type="inferred from homology"/>
<feature type="active site" description="Proton acceptor" evidence="4">
    <location>
        <position position="179"/>
    </location>
</feature>
<dbReference type="InterPro" id="IPR022383">
    <property type="entry name" value="Lactate/malate_DH_C"/>
</dbReference>
<feature type="binding site" evidence="5">
    <location>
        <position position="99"/>
    </location>
    <ligand>
        <name>NAD(+)</name>
        <dbReference type="ChEBI" id="CHEBI:57540"/>
    </ligand>
</feature>
<evidence type="ECO:0000259" key="7">
    <source>
        <dbReference type="Pfam" id="PF00056"/>
    </source>
</evidence>
<feature type="binding site" evidence="5">
    <location>
        <position position="34"/>
    </location>
    <ligand>
        <name>NAD(+)</name>
        <dbReference type="ChEBI" id="CHEBI:57540"/>
    </ligand>
</feature>
<evidence type="ECO:0000256" key="5">
    <source>
        <dbReference type="PIRSR" id="PIRSR000102-3"/>
    </source>
</evidence>
<dbReference type="PANTHER" id="PTHR43128:SF16">
    <property type="entry name" value="L-LACTATE DEHYDROGENASE"/>
    <property type="match status" value="1"/>
</dbReference>
<dbReference type="GO" id="GO:0004459">
    <property type="term" value="F:L-lactate dehydrogenase (NAD+) activity"/>
    <property type="evidence" value="ECO:0007669"/>
    <property type="project" value="TreeGrafter"/>
</dbReference>
<reference evidence="9 10" key="1">
    <citation type="submission" date="2017-09" db="EMBL/GenBank/DDBJ databases">
        <title>Bacterial strain isolated from the female urinary microbiota.</title>
        <authorList>
            <person name="Thomas-White K."/>
            <person name="Kumar N."/>
            <person name="Forster S."/>
            <person name="Putonti C."/>
            <person name="Lawley T."/>
            <person name="Wolfe A.J."/>
        </authorList>
    </citation>
    <scope>NUCLEOTIDE SEQUENCE [LARGE SCALE GENOMIC DNA]</scope>
    <source>
        <strain evidence="9 10">UMB0852</strain>
    </source>
</reference>
<evidence type="ECO:0000313" key="10">
    <source>
        <dbReference type="Proteomes" id="UP000235682"/>
    </source>
</evidence>
<dbReference type="Gene3D" id="3.90.110.10">
    <property type="entry name" value="Lactate dehydrogenase/glycoside hydrolase, family 4, C-terminal"/>
    <property type="match status" value="1"/>
</dbReference>
<gene>
    <name evidence="9" type="ORF">CJ205_05605</name>
</gene>
<dbReference type="PRINTS" id="PR00086">
    <property type="entry name" value="LLDHDRGNASE"/>
</dbReference>
<comment type="similarity">
    <text evidence="1">Belongs to the LDH/MDH superfamily. LDH family.</text>
</comment>
<comment type="caution">
    <text evidence="9">The sequence shown here is derived from an EMBL/GenBank/DDBJ whole genome shotgun (WGS) entry which is preliminary data.</text>
</comment>
<feature type="binding site" evidence="5">
    <location>
        <begin position="122"/>
        <end position="124"/>
    </location>
    <ligand>
        <name>NAD(+)</name>
        <dbReference type="ChEBI" id="CHEBI:57540"/>
    </ligand>
</feature>
<dbReference type="SUPFAM" id="SSF56327">
    <property type="entry name" value="LDH C-terminal domain-like"/>
    <property type="match status" value="1"/>
</dbReference>